<dbReference type="AlphaFoldDB" id="A0A0C3AV80"/>
<organism evidence="2 3">
    <name type="scientific">Piloderma croceum (strain F 1598)</name>
    <dbReference type="NCBI Taxonomy" id="765440"/>
    <lineage>
        <taxon>Eukaryota</taxon>
        <taxon>Fungi</taxon>
        <taxon>Dikarya</taxon>
        <taxon>Basidiomycota</taxon>
        <taxon>Agaricomycotina</taxon>
        <taxon>Agaricomycetes</taxon>
        <taxon>Agaricomycetidae</taxon>
        <taxon>Atheliales</taxon>
        <taxon>Atheliaceae</taxon>
        <taxon>Piloderma</taxon>
    </lineage>
</organism>
<keyword evidence="1" id="KW-0732">Signal</keyword>
<feature type="chain" id="PRO_5002161227" evidence="1">
    <location>
        <begin position="20"/>
        <end position="67"/>
    </location>
</feature>
<evidence type="ECO:0000313" key="3">
    <source>
        <dbReference type="Proteomes" id="UP000054166"/>
    </source>
</evidence>
<sequence>MRFFTSAILLTMLVSFAAANPLEKRCSNNGASCSQPKDCCPGLSCGLGYKREEDIPSGTCWDGGSSV</sequence>
<name>A0A0C3AV80_PILCF</name>
<keyword evidence="3" id="KW-1185">Reference proteome</keyword>
<evidence type="ECO:0000256" key="1">
    <source>
        <dbReference type="SAM" id="SignalP"/>
    </source>
</evidence>
<accession>A0A0C3AV80</accession>
<dbReference type="EMBL" id="KN833020">
    <property type="protein sequence ID" value="KIM77888.1"/>
    <property type="molecule type" value="Genomic_DNA"/>
</dbReference>
<evidence type="ECO:0000313" key="2">
    <source>
        <dbReference type="EMBL" id="KIM77888.1"/>
    </source>
</evidence>
<reference evidence="2 3" key="1">
    <citation type="submission" date="2014-04" db="EMBL/GenBank/DDBJ databases">
        <authorList>
            <consortium name="DOE Joint Genome Institute"/>
            <person name="Kuo A."/>
            <person name="Tarkka M."/>
            <person name="Buscot F."/>
            <person name="Kohler A."/>
            <person name="Nagy L.G."/>
            <person name="Floudas D."/>
            <person name="Copeland A."/>
            <person name="Barry K.W."/>
            <person name="Cichocki N."/>
            <person name="Veneault-Fourrey C."/>
            <person name="LaButti K."/>
            <person name="Lindquist E.A."/>
            <person name="Lipzen A."/>
            <person name="Lundell T."/>
            <person name="Morin E."/>
            <person name="Murat C."/>
            <person name="Sun H."/>
            <person name="Tunlid A."/>
            <person name="Henrissat B."/>
            <person name="Grigoriev I.V."/>
            <person name="Hibbett D.S."/>
            <person name="Martin F."/>
            <person name="Nordberg H.P."/>
            <person name="Cantor M.N."/>
            <person name="Hua S.X."/>
        </authorList>
    </citation>
    <scope>NUCLEOTIDE SEQUENCE [LARGE SCALE GENOMIC DNA]</scope>
    <source>
        <strain evidence="2 3">F 1598</strain>
    </source>
</reference>
<dbReference type="HOGENOM" id="CLU_2813299_0_0_1"/>
<feature type="signal peptide" evidence="1">
    <location>
        <begin position="1"/>
        <end position="19"/>
    </location>
</feature>
<proteinExistence type="predicted"/>
<gene>
    <name evidence="2" type="ORF">PILCRDRAFT_824869</name>
</gene>
<protein>
    <submittedName>
        <fullName evidence="2">Uncharacterized protein</fullName>
    </submittedName>
</protein>
<reference evidence="3" key="2">
    <citation type="submission" date="2015-01" db="EMBL/GenBank/DDBJ databases">
        <title>Evolutionary Origins and Diversification of the Mycorrhizal Mutualists.</title>
        <authorList>
            <consortium name="DOE Joint Genome Institute"/>
            <consortium name="Mycorrhizal Genomics Consortium"/>
            <person name="Kohler A."/>
            <person name="Kuo A."/>
            <person name="Nagy L.G."/>
            <person name="Floudas D."/>
            <person name="Copeland A."/>
            <person name="Barry K.W."/>
            <person name="Cichocki N."/>
            <person name="Veneault-Fourrey C."/>
            <person name="LaButti K."/>
            <person name="Lindquist E.A."/>
            <person name="Lipzen A."/>
            <person name="Lundell T."/>
            <person name="Morin E."/>
            <person name="Murat C."/>
            <person name="Riley R."/>
            <person name="Ohm R."/>
            <person name="Sun H."/>
            <person name="Tunlid A."/>
            <person name="Henrissat B."/>
            <person name="Grigoriev I.V."/>
            <person name="Hibbett D.S."/>
            <person name="Martin F."/>
        </authorList>
    </citation>
    <scope>NUCLEOTIDE SEQUENCE [LARGE SCALE GENOMIC DNA]</scope>
    <source>
        <strain evidence="3">F 1598</strain>
    </source>
</reference>
<dbReference type="Proteomes" id="UP000054166">
    <property type="component" value="Unassembled WGS sequence"/>
</dbReference>
<dbReference type="InParanoid" id="A0A0C3AV80"/>